<dbReference type="Proteomes" id="UP000245926">
    <property type="component" value="Chromosome"/>
</dbReference>
<feature type="compositionally biased region" description="Basic and acidic residues" evidence="1">
    <location>
        <begin position="40"/>
        <end position="55"/>
    </location>
</feature>
<feature type="region of interest" description="Disordered" evidence="1">
    <location>
        <begin position="27"/>
        <end position="55"/>
    </location>
</feature>
<name>A0A2U8WC12_9HYPH</name>
<dbReference type="AlphaFoldDB" id="A0A2U8WC12"/>
<evidence type="ECO:0000256" key="1">
    <source>
        <dbReference type="SAM" id="MobiDB-lite"/>
    </source>
</evidence>
<protein>
    <submittedName>
        <fullName evidence="2">Uncharacterized protein</fullName>
    </submittedName>
</protein>
<gene>
    <name evidence="2" type="ORF">DK389_28265</name>
</gene>
<keyword evidence="3" id="KW-1185">Reference proteome</keyword>
<dbReference type="EMBL" id="CP029550">
    <property type="protein sequence ID" value="AWN43695.1"/>
    <property type="molecule type" value="Genomic_DNA"/>
</dbReference>
<evidence type="ECO:0000313" key="3">
    <source>
        <dbReference type="Proteomes" id="UP000245926"/>
    </source>
</evidence>
<evidence type="ECO:0000313" key="2">
    <source>
        <dbReference type="EMBL" id="AWN43695.1"/>
    </source>
</evidence>
<sequence>MKILLAGAIAAASIAVSVATTVPASAQRIDIGPGGPSIDLRSRGERERDFRRAEARRDRDYDRRYYRTERFDDDRPRRYERRGYGY</sequence>
<accession>A0A2U8WC12</accession>
<organism evidence="2 3">
    <name type="scientific">Methylobacterium durans</name>
    <dbReference type="NCBI Taxonomy" id="2202825"/>
    <lineage>
        <taxon>Bacteria</taxon>
        <taxon>Pseudomonadati</taxon>
        <taxon>Pseudomonadota</taxon>
        <taxon>Alphaproteobacteria</taxon>
        <taxon>Hyphomicrobiales</taxon>
        <taxon>Methylobacteriaceae</taxon>
        <taxon>Methylobacterium</taxon>
    </lineage>
</organism>
<dbReference type="KEGG" id="mets:DK389_28265"/>
<dbReference type="RefSeq" id="WP_109894742.1">
    <property type="nucleotide sequence ID" value="NZ_CP029550.1"/>
</dbReference>
<proteinExistence type="predicted"/>
<reference evidence="3" key="1">
    <citation type="submission" date="2018-05" db="EMBL/GenBank/DDBJ databases">
        <title>Complete Genome Sequence of Methylobacterium sp. 17SD2-17.</title>
        <authorList>
            <person name="Srinivasan S."/>
        </authorList>
    </citation>
    <scope>NUCLEOTIDE SEQUENCE [LARGE SCALE GENOMIC DNA]</scope>
    <source>
        <strain evidence="3">17SD2-17</strain>
    </source>
</reference>